<dbReference type="InterPro" id="IPR007345">
    <property type="entry name" value="Polysacch_pyruvyl_Trfase"/>
</dbReference>
<comment type="caution">
    <text evidence="2">The sequence shown here is derived from an EMBL/GenBank/DDBJ whole genome shotgun (WGS) entry which is preliminary data.</text>
</comment>
<sequence>MTLTFEIRKAGFENKGAAMMLIAASQNVKARYPAARVAMAPDATSPYEFRARYGLWHRAELVRRSVDLGKIVQVVPGKLRHRFGFVTESEVDVILDAAGLAYSDQWGAQHTEDLARRAVAWKRAGKHLILLPQALGPFGTDRIRRAINVVADHADLIFARDKYSMENLIGAVGDRASIRLAPDFTNLLAAIPPANPPRGEKLVAIVPNARMVDKTSSDVSDNYTGFLRRAASKFQSAGMTAFFLIHEGAGDRVLAEQVNAQLSEPLQIWVAGDPLEAKGLIGRCSGLVGSRYHALISALSQGVPVIGTGWSHKYRALFEDYGCENLLVDVSAGEEYLEAGLHSLIDEDQRAVLSHRLAAPGARIKDGVRQMWEDVFRLLEVD</sequence>
<dbReference type="RefSeq" id="WP_095518341.1">
    <property type="nucleotide sequence ID" value="NZ_NPKH01000016.1"/>
</dbReference>
<proteinExistence type="predicted"/>
<evidence type="ECO:0000313" key="2">
    <source>
        <dbReference type="EMBL" id="PAP95967.1"/>
    </source>
</evidence>
<reference evidence="2 3" key="1">
    <citation type="submission" date="2017-08" db="EMBL/GenBank/DDBJ databases">
        <title>Mesorhizobium wenxinae sp. nov., a novel rhizobial species isolated from root nodules of chickpea (Cicer arietinum L.).</title>
        <authorList>
            <person name="Zhang J."/>
        </authorList>
    </citation>
    <scope>NUCLEOTIDE SEQUENCE [LARGE SCALE GENOMIC DNA]</scope>
    <source>
        <strain evidence="3">WYCCWR 10019</strain>
    </source>
</reference>
<dbReference type="EMBL" id="NPKH01000016">
    <property type="protein sequence ID" value="PAP95967.1"/>
    <property type="molecule type" value="Genomic_DNA"/>
</dbReference>
<feature type="domain" description="Polysaccharide pyruvyl transferase" evidence="1">
    <location>
        <begin position="14"/>
        <end position="312"/>
    </location>
</feature>
<name>A0A271KLI3_9HYPH</name>
<evidence type="ECO:0000259" key="1">
    <source>
        <dbReference type="Pfam" id="PF04230"/>
    </source>
</evidence>
<organism evidence="2 3">
    <name type="scientific">Mesorhizobium wenxiniae</name>
    <dbReference type="NCBI Taxonomy" id="2014805"/>
    <lineage>
        <taxon>Bacteria</taxon>
        <taxon>Pseudomonadati</taxon>
        <taxon>Pseudomonadota</taxon>
        <taxon>Alphaproteobacteria</taxon>
        <taxon>Hyphomicrobiales</taxon>
        <taxon>Phyllobacteriaceae</taxon>
        <taxon>Mesorhizobium</taxon>
    </lineage>
</organism>
<accession>A0A271KLI3</accession>
<protein>
    <recommendedName>
        <fullName evidence="1">Polysaccharide pyruvyl transferase domain-containing protein</fullName>
    </recommendedName>
</protein>
<dbReference type="OrthoDB" id="1814359at2"/>
<dbReference type="AlphaFoldDB" id="A0A271KLI3"/>
<dbReference type="Pfam" id="PF04230">
    <property type="entry name" value="PS_pyruv_trans"/>
    <property type="match status" value="1"/>
</dbReference>
<dbReference type="PANTHER" id="PTHR36836:SF1">
    <property type="entry name" value="COLANIC ACID BIOSYNTHESIS PROTEIN WCAK"/>
    <property type="match status" value="1"/>
</dbReference>
<gene>
    <name evidence="2" type="ORF">CIT31_09310</name>
</gene>
<dbReference type="Proteomes" id="UP000215931">
    <property type="component" value="Unassembled WGS sequence"/>
</dbReference>
<evidence type="ECO:0000313" key="3">
    <source>
        <dbReference type="Proteomes" id="UP000215931"/>
    </source>
</evidence>
<dbReference type="PANTHER" id="PTHR36836">
    <property type="entry name" value="COLANIC ACID BIOSYNTHESIS PROTEIN WCAK"/>
    <property type="match status" value="1"/>
</dbReference>
<keyword evidence="3" id="KW-1185">Reference proteome</keyword>